<reference evidence="3 4" key="1">
    <citation type="submission" date="2021-01" db="EMBL/GenBank/DDBJ databases">
        <title>Genome seq and assembly of Devosia sp. G19.</title>
        <authorList>
            <person name="Chhetri G."/>
        </authorList>
    </citation>
    <scope>NUCLEOTIDE SEQUENCE [LARGE SCALE GENOMIC DNA]</scope>
    <source>
        <strain evidence="3 4">G19</strain>
    </source>
</reference>
<protein>
    <submittedName>
        <fullName evidence="3">SMP-30/gluconolactonase/LRE family protein</fullName>
    </submittedName>
</protein>
<evidence type="ECO:0000256" key="1">
    <source>
        <dbReference type="ARBA" id="ARBA00022801"/>
    </source>
</evidence>
<evidence type="ECO:0000313" key="4">
    <source>
        <dbReference type="Proteomes" id="UP000595460"/>
    </source>
</evidence>
<name>A0ABX7BXJ7_9HYPH</name>
<dbReference type="InterPro" id="IPR011042">
    <property type="entry name" value="6-blade_b-propeller_TolB-like"/>
</dbReference>
<dbReference type="EMBL" id="CP068047">
    <property type="protein sequence ID" value="QQR36653.1"/>
    <property type="molecule type" value="Genomic_DNA"/>
</dbReference>
<evidence type="ECO:0000313" key="3">
    <source>
        <dbReference type="EMBL" id="QQR36653.1"/>
    </source>
</evidence>
<dbReference type="Pfam" id="PF08450">
    <property type="entry name" value="SGL"/>
    <property type="match status" value="1"/>
</dbReference>
<proteinExistence type="predicted"/>
<dbReference type="InterPro" id="IPR051262">
    <property type="entry name" value="SMP-30/CGR1_Lactonase"/>
</dbReference>
<dbReference type="InterPro" id="IPR013658">
    <property type="entry name" value="SGL"/>
</dbReference>
<keyword evidence="4" id="KW-1185">Reference proteome</keyword>
<dbReference type="Gene3D" id="2.120.10.30">
    <property type="entry name" value="TolB, C-terminal domain"/>
    <property type="match status" value="1"/>
</dbReference>
<feature type="domain" description="SMP-30/Gluconolactonase/LRE-like region" evidence="2">
    <location>
        <begin position="13"/>
        <end position="247"/>
    </location>
</feature>
<accession>A0ABX7BXJ7</accession>
<sequence>MTEITQLMDGILLGECPRWHDGKLWFADWVGQKLHTIDAQGHPAVEASIASLPFSFDWLPDGRMLLVHAADNDLKVRQPDGSFTRFADLSALSPFGCNEITVHPAGHIYVNNINFEFPGGTFQPGFIALVGPDGSARKVADGLSFPNGMAILADGRTLVCAESFTGNLTAFDIAADGSLSGRRLWGNVGEYGNDGICADAEGAIWTSTGPTVLRMRDGGEVVEKFELDRMCFAVMLGGADGRTLYMVVNEWTGSVDVTRPTGRVFSTRVSVPHAGYP</sequence>
<gene>
    <name evidence="3" type="ORF">JI749_03180</name>
</gene>
<keyword evidence="1" id="KW-0378">Hydrolase</keyword>
<dbReference type="PANTHER" id="PTHR47572">
    <property type="entry name" value="LIPOPROTEIN-RELATED"/>
    <property type="match status" value="1"/>
</dbReference>
<dbReference type="PANTHER" id="PTHR47572:SF4">
    <property type="entry name" value="LACTONASE DRP35"/>
    <property type="match status" value="1"/>
</dbReference>
<dbReference type="SUPFAM" id="SSF63829">
    <property type="entry name" value="Calcium-dependent phosphotriesterase"/>
    <property type="match status" value="1"/>
</dbReference>
<dbReference type="RefSeq" id="WP_201658880.1">
    <property type="nucleotide sequence ID" value="NZ_CP068047.1"/>
</dbReference>
<dbReference type="Proteomes" id="UP000595460">
    <property type="component" value="Chromosome"/>
</dbReference>
<organism evidence="3 4">
    <name type="scientific">Devosia oryziradicis</name>
    <dbReference type="NCBI Taxonomy" id="2801335"/>
    <lineage>
        <taxon>Bacteria</taxon>
        <taxon>Pseudomonadati</taxon>
        <taxon>Pseudomonadota</taxon>
        <taxon>Alphaproteobacteria</taxon>
        <taxon>Hyphomicrobiales</taxon>
        <taxon>Devosiaceae</taxon>
        <taxon>Devosia</taxon>
    </lineage>
</organism>
<evidence type="ECO:0000259" key="2">
    <source>
        <dbReference type="Pfam" id="PF08450"/>
    </source>
</evidence>